<protein>
    <submittedName>
        <fullName evidence="1">Uncharacterized protein</fullName>
    </submittedName>
</protein>
<dbReference type="RefSeq" id="WP_240254735.1">
    <property type="nucleotide sequence ID" value="NZ_JAKTTI010000010.1"/>
</dbReference>
<reference evidence="1" key="1">
    <citation type="submission" date="2022-02" db="EMBL/GenBank/DDBJ databases">
        <title>Fredinandcohnia quinoae sp. nov. isolated from Chenopodium quinoa seeds.</title>
        <authorList>
            <person name="Saati-Santamaria Z."/>
            <person name="Flores-Felix J.D."/>
            <person name="Igual J.M."/>
            <person name="Velazquez E."/>
            <person name="Garcia-Fraile P."/>
            <person name="Martinez-Molina E."/>
        </authorList>
    </citation>
    <scope>NUCLEOTIDE SEQUENCE</scope>
    <source>
        <strain evidence="1">SECRCQ15</strain>
    </source>
</reference>
<keyword evidence="2" id="KW-1185">Reference proteome</keyword>
<dbReference type="EMBL" id="JAKTTI010000010">
    <property type="protein sequence ID" value="MCH1625371.1"/>
    <property type="molecule type" value="Genomic_DNA"/>
</dbReference>
<evidence type="ECO:0000313" key="1">
    <source>
        <dbReference type="EMBL" id="MCH1625371.1"/>
    </source>
</evidence>
<organism evidence="1 2">
    <name type="scientific">Fredinandcohnia quinoae</name>
    <dbReference type="NCBI Taxonomy" id="2918902"/>
    <lineage>
        <taxon>Bacteria</taxon>
        <taxon>Bacillati</taxon>
        <taxon>Bacillota</taxon>
        <taxon>Bacilli</taxon>
        <taxon>Bacillales</taxon>
        <taxon>Bacillaceae</taxon>
        <taxon>Fredinandcohnia</taxon>
    </lineage>
</organism>
<sequence>MSNYTPSVTEGIYPEDAGWTVEKGNNVLLLSIPVLTEIMTYHIYTFDYTWLYHEELDAYIFCFRLQNDKEFAILFQKDHAGMLLMEGEAYEEFTLVITDQDFKKLNDDSKYITLSNISLDRQKIAGW</sequence>
<accession>A0AAW5E5W8</accession>
<proteinExistence type="predicted"/>
<dbReference type="AlphaFoldDB" id="A0AAW5E5W8"/>
<evidence type="ECO:0000313" key="2">
    <source>
        <dbReference type="Proteomes" id="UP001431131"/>
    </source>
</evidence>
<comment type="caution">
    <text evidence="1">The sequence shown here is derived from an EMBL/GenBank/DDBJ whole genome shotgun (WGS) entry which is preliminary data.</text>
</comment>
<gene>
    <name evidence="1" type="ORF">MJG50_08540</name>
</gene>
<dbReference type="Proteomes" id="UP001431131">
    <property type="component" value="Unassembled WGS sequence"/>
</dbReference>
<name>A0AAW5E5W8_9BACI</name>